<name>A0A423U0M5_PENVA</name>
<keyword evidence="15" id="KW-1185">Reference proteome</keyword>
<dbReference type="OrthoDB" id="10051479at2759"/>
<dbReference type="GO" id="GO:0015280">
    <property type="term" value="F:ligand-gated sodium channel activity"/>
    <property type="evidence" value="ECO:0007669"/>
    <property type="project" value="TreeGrafter"/>
</dbReference>
<comment type="similarity">
    <text evidence="2 12">Belongs to the amiloride-sensitive sodium channel (TC 1.A.6) family.</text>
</comment>
<dbReference type="InterPro" id="IPR001873">
    <property type="entry name" value="ENaC"/>
</dbReference>
<keyword evidence="10 12" id="KW-0739">Sodium transport</keyword>
<dbReference type="Gene3D" id="2.60.470.10">
    <property type="entry name" value="Acid-sensing ion channels like domains"/>
    <property type="match status" value="1"/>
</dbReference>
<dbReference type="PANTHER" id="PTHR11690:SF248">
    <property type="entry name" value="PICKPOCKET 17, ISOFORM A"/>
    <property type="match status" value="1"/>
</dbReference>
<evidence type="ECO:0000256" key="8">
    <source>
        <dbReference type="ARBA" id="ARBA00023065"/>
    </source>
</evidence>
<evidence type="ECO:0000256" key="10">
    <source>
        <dbReference type="ARBA" id="ARBA00023201"/>
    </source>
</evidence>
<keyword evidence="9 13" id="KW-0472">Membrane</keyword>
<dbReference type="GO" id="GO:0005886">
    <property type="term" value="C:plasma membrane"/>
    <property type="evidence" value="ECO:0007669"/>
    <property type="project" value="TreeGrafter"/>
</dbReference>
<evidence type="ECO:0000256" key="13">
    <source>
        <dbReference type="SAM" id="Phobius"/>
    </source>
</evidence>
<evidence type="ECO:0000313" key="14">
    <source>
        <dbReference type="EMBL" id="ROT82256.1"/>
    </source>
</evidence>
<comment type="caution">
    <text evidence="14">The sequence shown here is derived from an EMBL/GenBank/DDBJ whole genome shotgun (WGS) entry which is preliminary data.</text>
</comment>
<evidence type="ECO:0000256" key="6">
    <source>
        <dbReference type="ARBA" id="ARBA00022989"/>
    </source>
</evidence>
<reference evidence="14 15" key="2">
    <citation type="submission" date="2019-01" db="EMBL/GenBank/DDBJ databases">
        <title>The decoding of complex shrimp genome reveals the adaptation for benthos swimmer, frequently molting mechanism and breeding impact on genome.</title>
        <authorList>
            <person name="Sun Y."/>
            <person name="Gao Y."/>
            <person name="Yu Y."/>
        </authorList>
    </citation>
    <scope>NUCLEOTIDE SEQUENCE [LARGE SCALE GENOMIC DNA]</scope>
    <source>
        <tissue evidence="14">Muscle</tissue>
    </source>
</reference>
<evidence type="ECO:0000256" key="1">
    <source>
        <dbReference type="ARBA" id="ARBA00004141"/>
    </source>
</evidence>
<evidence type="ECO:0000256" key="3">
    <source>
        <dbReference type="ARBA" id="ARBA00022448"/>
    </source>
</evidence>
<sequence length="340" mass="38683">MDIVMQLRCELLIYSLLPLTAAIWYPQNGKRFRTQLTFDEEIKSSPLTDLSSKNCFTIFGDLDNEMEDEFIISYAGAEGGITLIMKTEVGDYPGSGLAESTGFLVQVHYRYENPNAFHSGFLVSPGTETRVVLTVHKTERQPKPYSSQCVSSWNETGFEPLLFYSTENFKPSYENYSKEECSHMCSHRKVMQLCRCYQSSERINFNTKDLDVCMTKEEGNCASKVDYELLPDKEKDCNCRPECSLFGFDSRVSTAPFPTPNYRSAFMNKYNFTDGQEATKLVVYFSSMEVEVQREEPRYKDYAALLSALGGVLGLYLGLSLLVIAELVLLLVKGILWCFK</sequence>
<evidence type="ECO:0000256" key="9">
    <source>
        <dbReference type="ARBA" id="ARBA00023136"/>
    </source>
</evidence>
<dbReference type="PANTHER" id="PTHR11690">
    <property type="entry name" value="AMILORIDE-SENSITIVE SODIUM CHANNEL-RELATED"/>
    <property type="match status" value="1"/>
</dbReference>
<evidence type="ECO:0000256" key="11">
    <source>
        <dbReference type="ARBA" id="ARBA00023303"/>
    </source>
</evidence>
<dbReference type="STRING" id="6689.A0A423U0M5"/>
<protein>
    <submittedName>
        <fullName evidence="14">Putative acid-sensing ion channel 4-like</fullName>
    </submittedName>
</protein>
<evidence type="ECO:0000256" key="12">
    <source>
        <dbReference type="RuleBase" id="RU000679"/>
    </source>
</evidence>
<dbReference type="Proteomes" id="UP000283509">
    <property type="component" value="Unassembled WGS sequence"/>
</dbReference>
<keyword evidence="11 12" id="KW-0407">Ion channel</keyword>
<keyword evidence="8 12" id="KW-0406">Ion transport</keyword>
<accession>A0A423U0M5</accession>
<reference evidence="14 15" key="1">
    <citation type="submission" date="2018-04" db="EMBL/GenBank/DDBJ databases">
        <authorList>
            <person name="Zhang X."/>
            <person name="Yuan J."/>
            <person name="Li F."/>
            <person name="Xiang J."/>
        </authorList>
    </citation>
    <scope>NUCLEOTIDE SEQUENCE [LARGE SCALE GENOMIC DNA]</scope>
    <source>
        <tissue evidence="14">Muscle</tissue>
    </source>
</reference>
<keyword evidence="5 12" id="KW-0812">Transmembrane</keyword>
<evidence type="ECO:0000256" key="2">
    <source>
        <dbReference type="ARBA" id="ARBA00007193"/>
    </source>
</evidence>
<dbReference type="AlphaFoldDB" id="A0A423U0M5"/>
<proteinExistence type="inferred from homology"/>
<organism evidence="14 15">
    <name type="scientific">Penaeus vannamei</name>
    <name type="common">Whiteleg shrimp</name>
    <name type="synonym">Litopenaeus vannamei</name>
    <dbReference type="NCBI Taxonomy" id="6689"/>
    <lineage>
        <taxon>Eukaryota</taxon>
        <taxon>Metazoa</taxon>
        <taxon>Ecdysozoa</taxon>
        <taxon>Arthropoda</taxon>
        <taxon>Crustacea</taxon>
        <taxon>Multicrustacea</taxon>
        <taxon>Malacostraca</taxon>
        <taxon>Eumalacostraca</taxon>
        <taxon>Eucarida</taxon>
        <taxon>Decapoda</taxon>
        <taxon>Dendrobranchiata</taxon>
        <taxon>Penaeoidea</taxon>
        <taxon>Penaeidae</taxon>
        <taxon>Penaeus</taxon>
    </lineage>
</organism>
<keyword evidence="3 12" id="KW-0813">Transport</keyword>
<comment type="subcellular location">
    <subcellularLocation>
        <location evidence="1">Membrane</location>
        <topology evidence="1">Multi-pass membrane protein</topology>
    </subcellularLocation>
</comment>
<feature type="transmembrane region" description="Helical" evidence="13">
    <location>
        <begin position="302"/>
        <end position="332"/>
    </location>
</feature>
<dbReference type="EMBL" id="QCYY01000853">
    <property type="protein sequence ID" value="ROT82256.1"/>
    <property type="molecule type" value="Genomic_DNA"/>
</dbReference>
<dbReference type="Pfam" id="PF00858">
    <property type="entry name" value="ASC"/>
    <property type="match status" value="1"/>
</dbReference>
<keyword evidence="7" id="KW-0915">Sodium</keyword>
<dbReference type="Gene3D" id="1.10.287.770">
    <property type="entry name" value="YojJ-like"/>
    <property type="match status" value="1"/>
</dbReference>
<keyword evidence="4 12" id="KW-0894">Sodium channel</keyword>
<evidence type="ECO:0000256" key="7">
    <source>
        <dbReference type="ARBA" id="ARBA00023053"/>
    </source>
</evidence>
<gene>
    <name evidence="14" type="ORF">C7M84_024585</name>
</gene>
<dbReference type="PRINTS" id="PR01078">
    <property type="entry name" value="AMINACHANNEL"/>
</dbReference>
<evidence type="ECO:0000313" key="15">
    <source>
        <dbReference type="Proteomes" id="UP000283509"/>
    </source>
</evidence>
<evidence type="ECO:0000256" key="4">
    <source>
        <dbReference type="ARBA" id="ARBA00022461"/>
    </source>
</evidence>
<keyword evidence="6 13" id="KW-1133">Transmembrane helix</keyword>
<evidence type="ECO:0000256" key="5">
    <source>
        <dbReference type="ARBA" id="ARBA00022692"/>
    </source>
</evidence>